<sequence>MRPPTPRLVLSVTLAALASPAAHAACALKDVFPSGVYTYRMSGPSPSTYTTTNAARSNSVTSTTTVAGTTTSMTWACTAKGLTGTMSTGGKDNLTTTSSAFLPPLNVWRPGYSWKSDQNVNMGGGITAKSTSVNKIVKRESVKVPAGTFTAWRLDTTSTMTMTLPGSSAPKTTTIKSSVWYAPGTGMIRSENSGVTTELVKVKR</sequence>
<evidence type="ECO:0000256" key="1">
    <source>
        <dbReference type="SAM" id="SignalP"/>
    </source>
</evidence>
<evidence type="ECO:0000313" key="4">
    <source>
        <dbReference type="Proteomes" id="UP000034024"/>
    </source>
</evidence>
<dbReference type="RefSeq" id="WP_046842742.1">
    <property type="nucleotide sequence ID" value="NZ_BMHJ01000023.1"/>
</dbReference>
<gene>
    <name evidence="3" type="ORF">SY84_02860</name>
</gene>
<evidence type="ECO:0000259" key="2">
    <source>
        <dbReference type="Pfam" id="PF21347"/>
    </source>
</evidence>
<dbReference type="InterPro" id="IPR049279">
    <property type="entry name" value="DUF3108-like"/>
</dbReference>
<proteinExistence type="predicted"/>
<dbReference type="PATRIC" id="fig|1309411.5.peg.596"/>
<dbReference type="KEGG" id="dch:SY84_02860"/>
<feature type="signal peptide" evidence="1">
    <location>
        <begin position="1"/>
        <end position="24"/>
    </location>
</feature>
<evidence type="ECO:0000313" key="3">
    <source>
        <dbReference type="EMBL" id="AKH16167.1"/>
    </source>
</evidence>
<name>A0A0F7JKT1_9DEIO</name>
<accession>A0A0F7JKT1</accession>
<keyword evidence="1" id="KW-0732">Signal</keyword>
<dbReference type="EMBL" id="CP011389">
    <property type="protein sequence ID" value="AKH16167.1"/>
    <property type="molecule type" value="Genomic_DNA"/>
</dbReference>
<feature type="chain" id="PRO_5002517402" description="DUF3108 domain-containing protein" evidence="1">
    <location>
        <begin position="25"/>
        <end position="204"/>
    </location>
</feature>
<dbReference type="Proteomes" id="UP000034024">
    <property type="component" value="Chromosome"/>
</dbReference>
<keyword evidence="4" id="KW-1185">Reference proteome</keyword>
<reference evidence="3 4" key="1">
    <citation type="submission" date="2015-01" db="EMBL/GenBank/DDBJ databases">
        <title>Deinococcus soli/N5/whole genome sequencing.</title>
        <authorList>
            <person name="Kim M.K."/>
            <person name="Srinivasan S."/>
            <person name="Lee J.-J."/>
        </authorList>
    </citation>
    <scope>NUCLEOTIDE SEQUENCE [LARGE SCALE GENOMIC DNA]</scope>
    <source>
        <strain evidence="3 4">N5</strain>
    </source>
</reference>
<dbReference type="AlphaFoldDB" id="A0A0F7JKT1"/>
<protein>
    <recommendedName>
        <fullName evidence="2">DUF3108 domain-containing protein</fullName>
    </recommendedName>
</protein>
<dbReference type="OrthoDB" id="73832at2"/>
<dbReference type="Gene3D" id="2.40.360.20">
    <property type="match status" value="1"/>
</dbReference>
<organism evidence="3 4">
    <name type="scientific">Deinococcus soli</name>
    <name type="common">ex Cha et al. 2016</name>
    <dbReference type="NCBI Taxonomy" id="1309411"/>
    <lineage>
        <taxon>Bacteria</taxon>
        <taxon>Thermotogati</taxon>
        <taxon>Deinococcota</taxon>
        <taxon>Deinococci</taxon>
        <taxon>Deinococcales</taxon>
        <taxon>Deinococcaceae</taxon>
        <taxon>Deinococcus</taxon>
    </lineage>
</organism>
<dbReference type="Pfam" id="PF21347">
    <property type="entry name" value="DUF3108_like"/>
    <property type="match status" value="1"/>
</dbReference>
<feature type="domain" description="DUF3108" evidence="2">
    <location>
        <begin position="134"/>
        <end position="193"/>
    </location>
</feature>